<dbReference type="InterPro" id="IPR008962">
    <property type="entry name" value="PapD-like_sf"/>
</dbReference>
<reference evidence="4 5" key="1">
    <citation type="journal article" date="2009" name="Science">
        <title>Green evolution and dynamic adaptations revealed by genomes of the marine picoeukaryotes Micromonas.</title>
        <authorList>
            <person name="Worden A.Z."/>
            <person name="Lee J.H."/>
            <person name="Mock T."/>
            <person name="Rouze P."/>
            <person name="Simmons M.P."/>
            <person name="Aerts A.L."/>
            <person name="Allen A.E."/>
            <person name="Cuvelier M.L."/>
            <person name="Derelle E."/>
            <person name="Everett M.V."/>
            <person name="Foulon E."/>
            <person name="Grimwood J."/>
            <person name="Gundlach H."/>
            <person name="Henrissat B."/>
            <person name="Napoli C."/>
            <person name="McDonald S.M."/>
            <person name="Parker M.S."/>
            <person name="Rombauts S."/>
            <person name="Salamov A."/>
            <person name="Von Dassow P."/>
            <person name="Badger J.H."/>
            <person name="Coutinho P.M."/>
            <person name="Demir E."/>
            <person name="Dubchak I."/>
            <person name="Gentemann C."/>
            <person name="Eikrem W."/>
            <person name="Gready J.E."/>
            <person name="John U."/>
            <person name="Lanier W."/>
            <person name="Lindquist E.A."/>
            <person name="Lucas S."/>
            <person name="Mayer K.F."/>
            <person name="Moreau H."/>
            <person name="Not F."/>
            <person name="Otillar R."/>
            <person name="Panaud O."/>
            <person name="Pangilinan J."/>
            <person name="Paulsen I."/>
            <person name="Piegu B."/>
            <person name="Poliakov A."/>
            <person name="Robbens S."/>
            <person name="Schmutz J."/>
            <person name="Toulza E."/>
            <person name="Wyss T."/>
            <person name="Zelensky A."/>
            <person name="Zhou K."/>
            <person name="Armbrust E.V."/>
            <person name="Bhattacharya D."/>
            <person name="Goodenough U.W."/>
            <person name="Van de Peer Y."/>
            <person name="Grigoriev I.V."/>
        </authorList>
    </citation>
    <scope>NUCLEOTIDE SEQUENCE [LARGE SCALE GENOMIC DNA]</scope>
    <source>
        <strain evidence="4 5">CCMP1545</strain>
    </source>
</reference>
<feature type="region of interest" description="Disordered" evidence="2">
    <location>
        <begin position="609"/>
        <end position="665"/>
    </location>
</feature>
<organism evidence="5">
    <name type="scientific">Micromonas pusilla (strain CCMP1545)</name>
    <name type="common">Picoplanktonic green alga</name>
    <dbReference type="NCBI Taxonomy" id="564608"/>
    <lineage>
        <taxon>Eukaryota</taxon>
        <taxon>Viridiplantae</taxon>
        <taxon>Chlorophyta</taxon>
        <taxon>Mamiellophyceae</taxon>
        <taxon>Mamiellales</taxon>
        <taxon>Mamiellaceae</taxon>
        <taxon>Micromonas</taxon>
    </lineage>
</organism>
<feature type="region of interest" description="Disordered" evidence="2">
    <location>
        <begin position="705"/>
        <end position="726"/>
    </location>
</feature>
<dbReference type="Pfam" id="PF00635">
    <property type="entry name" value="Motile_Sperm"/>
    <property type="match status" value="1"/>
</dbReference>
<evidence type="ECO:0000256" key="1">
    <source>
        <dbReference type="SAM" id="Coils"/>
    </source>
</evidence>
<feature type="compositionally biased region" description="Basic and acidic residues" evidence="2">
    <location>
        <begin position="25"/>
        <end position="53"/>
    </location>
</feature>
<dbReference type="OMA" id="EANAHEE"/>
<dbReference type="EMBL" id="GG663735">
    <property type="protein sequence ID" value="EEH60277.1"/>
    <property type="molecule type" value="Genomic_DNA"/>
</dbReference>
<dbReference type="GeneID" id="9681128"/>
<name>C1MHW2_MICPC</name>
<dbReference type="OrthoDB" id="10687664at2759"/>
<dbReference type="RefSeq" id="XP_003055025.1">
    <property type="nucleotide sequence ID" value="XM_003054979.1"/>
</dbReference>
<dbReference type="Gene3D" id="2.60.40.10">
    <property type="entry name" value="Immunoglobulins"/>
    <property type="match status" value="1"/>
</dbReference>
<evidence type="ECO:0000313" key="4">
    <source>
        <dbReference type="EMBL" id="EEH60277.1"/>
    </source>
</evidence>
<proteinExistence type="predicted"/>
<feature type="compositionally biased region" description="Low complexity" evidence="2">
    <location>
        <begin position="742"/>
        <end position="754"/>
    </location>
</feature>
<dbReference type="KEGG" id="mpp:MICPUCDRAFT_46271"/>
<dbReference type="Proteomes" id="UP000001876">
    <property type="component" value="Unassembled WGS sequence"/>
</dbReference>
<sequence length="787" mass="83545">MGMFGSSKKKKILAAARLQMIADQAAREREEEEARRNNDAASARSEETPREEVNSKLFVAPKAIRSAIVVDDEKGWTFPVASLVVHNPTSGALIFKVKALHASEVFVKPCVGVLAPGEERELKITPKPAPDATQNGHRSNELAVLSCASESPVVDPERPWPSDKPLDPTKVKTDKVSISYDSSASVQFRLAVNRLETHKKSSSEGLLAQAKHFVGNAEEKLKAAKDQQVMSLTAAMFTSKLANRHVRQTHAALKCAAVWRALTAARRAARRALIATNEKHAIDAEIAKEACADAVKRARAKTDDACAALEETKGKLEIERARADASDAEAARAEAETETARAETERCKREAERARAEAAAQDTVATSASAAANSATERAAVANAARDRAEAKSALLESVVSKLTDSCDALKEELAATEDALEKKTTESASRAKEMAALDAQLHRLSGRLTAMHKNRDAIMERLVFTWDLYDTESAFTRWKDAAERKKELRAMEHRATIAESELLDARAKISVQDTVRAAAVATARRESAAAVELANSTRVAAAERDYEAVRAELRAARDEVREMQEALMKLQGAKVSNVMQNLTRQQDQLSALKGKSAEEKRAAILAAAAGVRSQSSTRAPSRAGSVRGDDSIRGHHGGSVAGMSTGRLNGDRAASPVGSDRVSPMQAAVAGLPRFDDRNEWGASAATPTGGIESAHQRAALILSNKKTPSRTGTGTATPVNGSESPLTGTAALFAHAAASAKRGDAAAAPPNFFGGGGASAAEDANVAAAAKATPAPDPWATPLKA</sequence>
<feature type="coiled-coil region" evidence="1">
    <location>
        <begin position="540"/>
        <end position="574"/>
    </location>
</feature>
<dbReference type="PROSITE" id="PS50202">
    <property type="entry name" value="MSP"/>
    <property type="match status" value="1"/>
</dbReference>
<keyword evidence="5" id="KW-1185">Reference proteome</keyword>
<feature type="domain" description="MSP" evidence="3">
    <location>
        <begin position="56"/>
        <end position="178"/>
    </location>
</feature>
<dbReference type="InterPro" id="IPR000535">
    <property type="entry name" value="MSP_dom"/>
</dbReference>
<evidence type="ECO:0000259" key="3">
    <source>
        <dbReference type="PROSITE" id="PS50202"/>
    </source>
</evidence>
<dbReference type="InterPro" id="IPR013783">
    <property type="entry name" value="Ig-like_fold"/>
</dbReference>
<feature type="region of interest" description="Disordered" evidence="2">
    <location>
        <begin position="24"/>
        <end position="53"/>
    </location>
</feature>
<protein>
    <submittedName>
        <fullName evidence="4">Predicted protein</fullName>
    </submittedName>
</protein>
<feature type="region of interest" description="Disordered" evidence="2">
    <location>
        <begin position="320"/>
        <end position="353"/>
    </location>
</feature>
<keyword evidence="1" id="KW-0175">Coiled coil</keyword>
<feature type="compositionally biased region" description="Polar residues" evidence="2">
    <location>
        <begin position="706"/>
        <end position="726"/>
    </location>
</feature>
<gene>
    <name evidence="4" type="ORF">MICPUCDRAFT_46271</name>
</gene>
<accession>C1MHW2</accession>
<dbReference type="AlphaFoldDB" id="C1MHW2"/>
<dbReference type="SUPFAM" id="SSF49354">
    <property type="entry name" value="PapD-like"/>
    <property type="match status" value="1"/>
</dbReference>
<feature type="region of interest" description="Disordered" evidence="2">
    <location>
        <begin position="742"/>
        <end position="761"/>
    </location>
</feature>
<evidence type="ECO:0000256" key="2">
    <source>
        <dbReference type="SAM" id="MobiDB-lite"/>
    </source>
</evidence>
<evidence type="ECO:0000313" key="5">
    <source>
        <dbReference type="Proteomes" id="UP000001876"/>
    </source>
</evidence>